<gene>
    <name evidence="1" type="ORF">LCGC14_2478760</name>
</gene>
<dbReference type="EMBL" id="LAZR01038996">
    <property type="protein sequence ID" value="KKL18111.1"/>
    <property type="molecule type" value="Genomic_DNA"/>
</dbReference>
<name>A0A0F9DK91_9ZZZZ</name>
<accession>A0A0F9DK91</accession>
<feature type="non-terminal residue" evidence="1">
    <location>
        <position position="111"/>
    </location>
</feature>
<proteinExistence type="predicted"/>
<evidence type="ECO:0000313" key="1">
    <source>
        <dbReference type="EMBL" id="KKL18111.1"/>
    </source>
</evidence>
<dbReference type="AlphaFoldDB" id="A0A0F9DK91"/>
<protein>
    <submittedName>
        <fullName evidence="1">Uncharacterized protein</fullName>
    </submittedName>
</protein>
<comment type="caution">
    <text evidence="1">The sequence shown here is derived from an EMBL/GenBank/DDBJ whole genome shotgun (WGS) entry which is preliminary data.</text>
</comment>
<reference evidence="1" key="1">
    <citation type="journal article" date="2015" name="Nature">
        <title>Complex archaea that bridge the gap between prokaryotes and eukaryotes.</title>
        <authorList>
            <person name="Spang A."/>
            <person name="Saw J.H."/>
            <person name="Jorgensen S.L."/>
            <person name="Zaremba-Niedzwiedzka K."/>
            <person name="Martijn J."/>
            <person name="Lind A.E."/>
            <person name="van Eijk R."/>
            <person name="Schleper C."/>
            <person name="Guy L."/>
            <person name="Ettema T.J."/>
        </authorList>
    </citation>
    <scope>NUCLEOTIDE SEQUENCE</scope>
</reference>
<sequence length="111" mass="12447">MARITIVPDDFTVIVDGEARQISMASIDPAIHAVQWKNTAGEIEYNDGKRHKRITDISPFQDFIDRWTNAALPPPTLDDLKPAKNSEFVTEGVNRIAAQVPDWDSIETIKT</sequence>
<organism evidence="1">
    <name type="scientific">marine sediment metagenome</name>
    <dbReference type="NCBI Taxonomy" id="412755"/>
    <lineage>
        <taxon>unclassified sequences</taxon>
        <taxon>metagenomes</taxon>
        <taxon>ecological metagenomes</taxon>
    </lineage>
</organism>